<dbReference type="Proteomes" id="UP000039046">
    <property type="component" value="Unassembled WGS sequence"/>
</dbReference>
<dbReference type="InterPro" id="IPR011009">
    <property type="entry name" value="Kinase-like_dom_sf"/>
</dbReference>
<keyword evidence="4" id="KW-1185">Reference proteome</keyword>
<organism evidence="3 4">
    <name type="scientific">[Torrubiella] hemipterigena</name>
    <dbReference type="NCBI Taxonomy" id="1531966"/>
    <lineage>
        <taxon>Eukaryota</taxon>
        <taxon>Fungi</taxon>
        <taxon>Dikarya</taxon>
        <taxon>Ascomycota</taxon>
        <taxon>Pezizomycotina</taxon>
        <taxon>Sordariomycetes</taxon>
        <taxon>Hypocreomycetidae</taxon>
        <taxon>Hypocreales</taxon>
        <taxon>Clavicipitaceae</taxon>
        <taxon>Clavicipitaceae incertae sedis</taxon>
        <taxon>'Torrubiella' clade</taxon>
    </lineage>
</organism>
<dbReference type="Gene3D" id="1.10.510.10">
    <property type="entry name" value="Transferase(Phosphotransferase) domain 1"/>
    <property type="match status" value="1"/>
</dbReference>
<feature type="signal peptide" evidence="1">
    <location>
        <begin position="1"/>
        <end position="35"/>
    </location>
</feature>
<dbReference type="AlphaFoldDB" id="A0A0A1T580"/>
<dbReference type="HOGENOM" id="CLU_047140_0_0_1"/>
<feature type="chain" id="PRO_5001978890" description="Protein kinase domain-containing protein" evidence="1">
    <location>
        <begin position="36"/>
        <end position="373"/>
    </location>
</feature>
<dbReference type="OrthoDB" id="4062651at2759"/>
<dbReference type="InterPro" id="IPR000719">
    <property type="entry name" value="Prot_kinase_dom"/>
</dbReference>
<dbReference type="GO" id="GO:0004672">
    <property type="term" value="F:protein kinase activity"/>
    <property type="evidence" value="ECO:0007669"/>
    <property type="project" value="InterPro"/>
</dbReference>
<name>A0A0A1T580_9HYPO</name>
<evidence type="ECO:0000256" key="1">
    <source>
        <dbReference type="SAM" id="SignalP"/>
    </source>
</evidence>
<reference evidence="3 4" key="1">
    <citation type="journal article" date="2015" name="Genome Announc.">
        <title>Draft Genome Sequence and Gene Annotation of the Entomopathogenic Fungus Verticillium hemipterigenum.</title>
        <authorList>
            <person name="Horn F."/>
            <person name="Habel A."/>
            <person name="Scharf D.H."/>
            <person name="Dworschak J."/>
            <person name="Brakhage A.A."/>
            <person name="Guthke R."/>
            <person name="Hertweck C."/>
            <person name="Linde J."/>
        </authorList>
    </citation>
    <scope>NUCLEOTIDE SEQUENCE [LARGE SCALE GENOMIC DNA]</scope>
</reference>
<gene>
    <name evidence="3" type="ORF">VHEMI07976</name>
</gene>
<sequence>MILILMMRKKASQVDLICVLLWAAVASVWKDCVESTDVVDLDVIIDMKMEADSGTITWEVCHDPTFNNYLEHLLPIDSFDFHHPFNVVPFASLIQKQQLDGRGYSILTTFESDPSRPAVFKGIDLRTYLNIYEDRPIIQEVAGFYHSLKLVDKMPRHKNMKAPPPTLVTLHRLSDEATMLCGALEPFVSRGSLGDVIEQANMAGERLGMAQKVDLCLQMAEAIAQTHLVAHTFHMDIKPGNLLIEDDGTLALIDWEQNGVPPTTAAPEVDGTWDAELSADGKLVYTKYKGPERSNMPEEAWGNMGWTKWNVLTLWQEQCPKALELAEVFSVGRSIHMLLRQPDTDGFDDIEDTLEMIEDWDECDDVQSHSSSL</sequence>
<feature type="domain" description="Protein kinase" evidence="2">
    <location>
        <begin position="79"/>
        <end position="373"/>
    </location>
</feature>
<dbReference type="GO" id="GO:0005524">
    <property type="term" value="F:ATP binding"/>
    <property type="evidence" value="ECO:0007669"/>
    <property type="project" value="InterPro"/>
</dbReference>
<evidence type="ECO:0000313" key="3">
    <source>
        <dbReference type="EMBL" id="CEJ92316.1"/>
    </source>
</evidence>
<dbReference type="STRING" id="1531966.A0A0A1T580"/>
<dbReference type="EMBL" id="CDHN01000004">
    <property type="protein sequence ID" value="CEJ92316.1"/>
    <property type="molecule type" value="Genomic_DNA"/>
</dbReference>
<dbReference type="PROSITE" id="PS50011">
    <property type="entry name" value="PROTEIN_KINASE_DOM"/>
    <property type="match status" value="1"/>
</dbReference>
<proteinExistence type="predicted"/>
<evidence type="ECO:0000313" key="4">
    <source>
        <dbReference type="Proteomes" id="UP000039046"/>
    </source>
</evidence>
<keyword evidence="1" id="KW-0732">Signal</keyword>
<protein>
    <recommendedName>
        <fullName evidence="2">Protein kinase domain-containing protein</fullName>
    </recommendedName>
</protein>
<accession>A0A0A1T580</accession>
<evidence type="ECO:0000259" key="2">
    <source>
        <dbReference type="PROSITE" id="PS50011"/>
    </source>
</evidence>
<dbReference type="SUPFAM" id="SSF56112">
    <property type="entry name" value="Protein kinase-like (PK-like)"/>
    <property type="match status" value="1"/>
</dbReference>